<gene>
    <name evidence="2" type="ORF">DN068_00815</name>
</gene>
<evidence type="ECO:0000313" key="3">
    <source>
        <dbReference type="Proteomes" id="UP000248745"/>
    </source>
</evidence>
<dbReference type="AlphaFoldDB" id="A0A2W2BES4"/>
<feature type="signal peptide" evidence="1">
    <location>
        <begin position="1"/>
        <end position="22"/>
    </location>
</feature>
<reference evidence="2 3" key="1">
    <citation type="submission" date="2018-06" db="EMBL/GenBank/DDBJ databases">
        <title>Mucibacter soli gen. nov., sp. nov., a new member of the family Chitinophagaceae producing mucin.</title>
        <authorList>
            <person name="Kim M.-K."/>
            <person name="Park S."/>
            <person name="Kim T.-S."/>
            <person name="Joung Y."/>
            <person name="Han J.-H."/>
            <person name="Kim S.B."/>
        </authorList>
    </citation>
    <scope>NUCLEOTIDE SEQUENCE [LARGE SCALE GENOMIC DNA]</scope>
    <source>
        <strain evidence="2 3">R1-15</strain>
    </source>
</reference>
<dbReference type="EMBL" id="QKTW01000002">
    <property type="protein sequence ID" value="PZF74769.1"/>
    <property type="molecule type" value="Genomic_DNA"/>
</dbReference>
<dbReference type="Proteomes" id="UP000248745">
    <property type="component" value="Unassembled WGS sequence"/>
</dbReference>
<accession>A0A2W2BES4</accession>
<keyword evidence="3" id="KW-1185">Reference proteome</keyword>
<evidence type="ECO:0000313" key="2">
    <source>
        <dbReference type="EMBL" id="PZF74769.1"/>
    </source>
</evidence>
<sequence length="215" mass="24877">MNLRVKIFLALLLSLQSFFSYGQVKKQRCGNVACDSFCVFEEDKKLKLPSLLKSKDSLYFRYYTNCNVVDVWSKDGVSFYGMATTYTYEPYNKKRKIRKSRKYHFVKMALDSATAALVYNLSCGIASIPTGDSIKDDKIGSVDGSYRIFVSSTPFCICQKRYWSGSEQQNLLVTPTTDAIDSVLNLTQRRDRFIAHLKPWHFYYRDEMTVISFHL</sequence>
<proteinExistence type="predicted"/>
<comment type="caution">
    <text evidence="2">The sequence shown here is derived from an EMBL/GenBank/DDBJ whole genome shotgun (WGS) entry which is preliminary data.</text>
</comment>
<name>A0A2W2BES4_9BACT</name>
<feature type="chain" id="PRO_5016120041" evidence="1">
    <location>
        <begin position="23"/>
        <end position="215"/>
    </location>
</feature>
<organism evidence="2 3">
    <name type="scientific">Taibaiella soli</name>
    <dbReference type="NCBI Taxonomy" id="1649169"/>
    <lineage>
        <taxon>Bacteria</taxon>
        <taxon>Pseudomonadati</taxon>
        <taxon>Bacteroidota</taxon>
        <taxon>Chitinophagia</taxon>
        <taxon>Chitinophagales</taxon>
        <taxon>Chitinophagaceae</taxon>
        <taxon>Taibaiella</taxon>
    </lineage>
</organism>
<keyword evidence="1" id="KW-0732">Signal</keyword>
<evidence type="ECO:0000256" key="1">
    <source>
        <dbReference type="SAM" id="SignalP"/>
    </source>
</evidence>
<protein>
    <submittedName>
        <fullName evidence="2">Uncharacterized protein</fullName>
    </submittedName>
</protein>